<comment type="subcellular location">
    <subcellularLocation>
        <location evidence="1">Membrane</location>
    </subcellularLocation>
</comment>
<dbReference type="GO" id="GO:0001653">
    <property type="term" value="F:peptide receptor activity"/>
    <property type="evidence" value="ECO:0007669"/>
    <property type="project" value="TreeGrafter"/>
</dbReference>
<dbReference type="Gene3D" id="3.30.70.1230">
    <property type="entry name" value="Nucleotide cyclase"/>
    <property type="match status" value="1"/>
</dbReference>
<dbReference type="Proteomes" id="UP000001058">
    <property type="component" value="Unassembled WGS sequence"/>
</dbReference>
<dbReference type="AlphaFoldDB" id="D8TZR9"/>
<dbReference type="GO" id="GO:0000166">
    <property type="term" value="F:nucleotide binding"/>
    <property type="evidence" value="ECO:0007669"/>
    <property type="project" value="UniProtKB-KW"/>
</dbReference>
<organism evidence="10">
    <name type="scientific">Volvox carteri f. nagariensis</name>
    <dbReference type="NCBI Taxonomy" id="3068"/>
    <lineage>
        <taxon>Eukaryota</taxon>
        <taxon>Viridiplantae</taxon>
        <taxon>Chlorophyta</taxon>
        <taxon>core chlorophytes</taxon>
        <taxon>Chlorophyceae</taxon>
        <taxon>CS clade</taxon>
        <taxon>Chlamydomonadales</taxon>
        <taxon>Volvocaceae</taxon>
        <taxon>Volvox</taxon>
    </lineage>
</organism>
<name>D8TZR9_VOLCA</name>
<dbReference type="GO" id="GO:0007168">
    <property type="term" value="P:receptor guanylyl cyclase signaling pathway"/>
    <property type="evidence" value="ECO:0007669"/>
    <property type="project" value="TreeGrafter"/>
</dbReference>
<protein>
    <recommendedName>
        <fullName evidence="8">Guanylate cyclase domain-containing protein</fullName>
    </recommendedName>
</protein>
<dbReference type="RefSeq" id="XP_002951867.1">
    <property type="nucleotide sequence ID" value="XM_002951821.1"/>
</dbReference>
<keyword evidence="4" id="KW-1133">Transmembrane helix</keyword>
<reference evidence="9 10" key="1">
    <citation type="journal article" date="2010" name="Science">
        <title>Genomic analysis of organismal complexity in the multicellular green alga Volvox carteri.</title>
        <authorList>
            <person name="Prochnik S.E."/>
            <person name="Umen J."/>
            <person name="Nedelcu A.M."/>
            <person name="Hallmann A."/>
            <person name="Miller S.M."/>
            <person name="Nishii I."/>
            <person name="Ferris P."/>
            <person name="Kuo A."/>
            <person name="Mitros T."/>
            <person name="Fritz-Laylin L.K."/>
            <person name="Hellsten U."/>
            <person name="Chapman J."/>
            <person name="Simakov O."/>
            <person name="Rensing S.A."/>
            <person name="Terry A."/>
            <person name="Pangilinan J."/>
            <person name="Kapitonov V."/>
            <person name="Jurka J."/>
            <person name="Salamov A."/>
            <person name="Shapiro H."/>
            <person name="Schmutz J."/>
            <person name="Grimwood J."/>
            <person name="Lindquist E."/>
            <person name="Lucas S."/>
            <person name="Grigoriev I.V."/>
            <person name="Schmitt R."/>
            <person name="Kirk D."/>
            <person name="Rokhsar D.S."/>
        </authorList>
    </citation>
    <scope>NUCLEOTIDE SEQUENCE [LARGE SCALE GENOMIC DNA]</scope>
    <source>
        <strain evidence="10">f. Nagariensis / Eve</strain>
    </source>
</reference>
<dbReference type="GeneID" id="9615951"/>
<dbReference type="PROSITE" id="PS50125">
    <property type="entry name" value="GUANYLATE_CYCLASE_2"/>
    <property type="match status" value="1"/>
</dbReference>
<sequence length="150" mass="16259">MRVVMFARAMLEEAAKVTMPNTGEQVQLRIGIHSGPATSGVVGAKMPRFCLFGDTINTASRMESTGRPGAIHVSCATRRLLAPEEDEELWAPTGGVEVKGKGRMETFIWSPHSAAAQRQRGRRRRAAMLLGTLSSFSLTTRTPMPSPPPP</sequence>
<feature type="domain" description="Guanylate cyclase" evidence="8">
    <location>
        <begin position="1"/>
        <end position="63"/>
    </location>
</feature>
<dbReference type="InterPro" id="IPR029787">
    <property type="entry name" value="Nucleotide_cyclase"/>
</dbReference>
<evidence type="ECO:0000256" key="4">
    <source>
        <dbReference type="ARBA" id="ARBA00022989"/>
    </source>
</evidence>
<keyword evidence="5" id="KW-0472">Membrane</keyword>
<keyword evidence="2" id="KW-0812">Transmembrane</keyword>
<dbReference type="GO" id="GO:0035556">
    <property type="term" value="P:intracellular signal transduction"/>
    <property type="evidence" value="ECO:0007669"/>
    <property type="project" value="InterPro"/>
</dbReference>
<dbReference type="OrthoDB" id="548029at2759"/>
<evidence type="ECO:0000256" key="3">
    <source>
        <dbReference type="ARBA" id="ARBA00022741"/>
    </source>
</evidence>
<dbReference type="InterPro" id="IPR050401">
    <property type="entry name" value="Cyclic_nucleotide_synthase"/>
</dbReference>
<dbReference type="CDD" id="cd07302">
    <property type="entry name" value="CHD"/>
    <property type="match status" value="1"/>
</dbReference>
<dbReference type="InterPro" id="IPR001054">
    <property type="entry name" value="A/G_cyclase"/>
</dbReference>
<evidence type="ECO:0000313" key="10">
    <source>
        <dbReference type="Proteomes" id="UP000001058"/>
    </source>
</evidence>
<dbReference type="PANTHER" id="PTHR11920">
    <property type="entry name" value="GUANYLYL CYCLASE"/>
    <property type="match status" value="1"/>
</dbReference>
<dbReference type="GO" id="GO:0005886">
    <property type="term" value="C:plasma membrane"/>
    <property type="evidence" value="ECO:0007669"/>
    <property type="project" value="TreeGrafter"/>
</dbReference>
<accession>D8TZR9</accession>
<dbReference type="KEGG" id="vcn:VOLCADRAFT_92477"/>
<dbReference type="GO" id="GO:0004016">
    <property type="term" value="F:adenylate cyclase activity"/>
    <property type="evidence" value="ECO:0007669"/>
    <property type="project" value="TreeGrafter"/>
</dbReference>
<evidence type="ECO:0000256" key="1">
    <source>
        <dbReference type="ARBA" id="ARBA00004370"/>
    </source>
</evidence>
<gene>
    <name evidence="9" type="ORF">VOLCADRAFT_92477</name>
</gene>
<dbReference type="SUPFAM" id="SSF55073">
    <property type="entry name" value="Nucleotide cyclase"/>
    <property type="match status" value="1"/>
</dbReference>
<dbReference type="eggNOG" id="KOG4171">
    <property type="taxonomic scope" value="Eukaryota"/>
</dbReference>
<keyword evidence="6 7" id="KW-0456">Lyase</keyword>
<evidence type="ECO:0000313" key="9">
    <source>
        <dbReference type="EMBL" id="EFJ46972.1"/>
    </source>
</evidence>
<dbReference type="Pfam" id="PF00211">
    <property type="entry name" value="Guanylate_cyc"/>
    <property type="match status" value="1"/>
</dbReference>
<dbReference type="PROSITE" id="PS00452">
    <property type="entry name" value="GUANYLATE_CYCLASE_1"/>
    <property type="match status" value="1"/>
</dbReference>
<dbReference type="PANTHER" id="PTHR11920:SF335">
    <property type="entry name" value="GUANYLATE CYCLASE"/>
    <property type="match status" value="1"/>
</dbReference>
<dbReference type="GO" id="GO:0004383">
    <property type="term" value="F:guanylate cyclase activity"/>
    <property type="evidence" value="ECO:0007669"/>
    <property type="project" value="TreeGrafter"/>
</dbReference>
<dbReference type="InParanoid" id="D8TZR9"/>
<evidence type="ECO:0000259" key="8">
    <source>
        <dbReference type="PROSITE" id="PS50125"/>
    </source>
</evidence>
<dbReference type="EMBL" id="GL378347">
    <property type="protein sequence ID" value="EFJ46972.1"/>
    <property type="molecule type" value="Genomic_DNA"/>
</dbReference>
<evidence type="ECO:0000256" key="5">
    <source>
        <dbReference type="ARBA" id="ARBA00023136"/>
    </source>
</evidence>
<evidence type="ECO:0000256" key="2">
    <source>
        <dbReference type="ARBA" id="ARBA00022692"/>
    </source>
</evidence>
<dbReference type="InterPro" id="IPR018297">
    <property type="entry name" value="A/G_cyclase_CS"/>
</dbReference>
<keyword evidence="10" id="KW-1185">Reference proteome</keyword>
<keyword evidence="3" id="KW-0547">Nucleotide-binding</keyword>
<proteinExistence type="inferred from homology"/>
<comment type="similarity">
    <text evidence="7">Belongs to the adenylyl cyclase class-4/guanylyl cyclase family.</text>
</comment>
<evidence type="ECO:0000256" key="6">
    <source>
        <dbReference type="ARBA" id="ARBA00023239"/>
    </source>
</evidence>
<evidence type="ECO:0000256" key="7">
    <source>
        <dbReference type="RuleBase" id="RU000405"/>
    </source>
</evidence>